<evidence type="ECO:0000259" key="5">
    <source>
        <dbReference type="PROSITE" id="PS50089"/>
    </source>
</evidence>
<dbReference type="EMBL" id="CASHTH010002883">
    <property type="protein sequence ID" value="CAI8036604.1"/>
    <property type="molecule type" value="Genomic_DNA"/>
</dbReference>
<keyword evidence="1" id="KW-0479">Metal-binding</keyword>
<feature type="non-terminal residue" evidence="6">
    <location>
        <position position="1"/>
    </location>
</feature>
<dbReference type="SMART" id="SM00184">
    <property type="entry name" value="RING"/>
    <property type="match status" value="1"/>
</dbReference>
<keyword evidence="2 4" id="KW-0863">Zinc-finger</keyword>
<evidence type="ECO:0000256" key="1">
    <source>
        <dbReference type="ARBA" id="ARBA00022723"/>
    </source>
</evidence>
<sequence length="104" mass="11588">NQWLTLHRCQPCSKSEFSLLLSSNDISVLSVVMAGKPQATTEKPGNPAQQVLEKLSNQLSCSVCLEEYRRPRVLPCLHVFCEACLEKLVGTQRDKLSALCPNCR</sequence>
<dbReference type="AlphaFoldDB" id="A0AA35SVY6"/>
<reference evidence="6" key="1">
    <citation type="submission" date="2023-03" db="EMBL/GenBank/DDBJ databases">
        <authorList>
            <person name="Steffen K."/>
            <person name="Cardenas P."/>
        </authorList>
    </citation>
    <scope>NUCLEOTIDE SEQUENCE</scope>
</reference>
<dbReference type="InterPro" id="IPR047153">
    <property type="entry name" value="TRIM45/56/19-like"/>
</dbReference>
<dbReference type="PROSITE" id="PS50089">
    <property type="entry name" value="ZF_RING_2"/>
    <property type="match status" value="1"/>
</dbReference>
<dbReference type="Proteomes" id="UP001174909">
    <property type="component" value="Unassembled WGS sequence"/>
</dbReference>
<proteinExistence type="predicted"/>
<keyword evidence="7" id="KW-1185">Reference proteome</keyword>
<dbReference type="InterPro" id="IPR017907">
    <property type="entry name" value="Znf_RING_CS"/>
</dbReference>
<dbReference type="Gene3D" id="3.30.40.10">
    <property type="entry name" value="Zinc/RING finger domain, C3HC4 (zinc finger)"/>
    <property type="match status" value="1"/>
</dbReference>
<dbReference type="InterPro" id="IPR013083">
    <property type="entry name" value="Znf_RING/FYVE/PHD"/>
</dbReference>
<evidence type="ECO:0000313" key="6">
    <source>
        <dbReference type="EMBL" id="CAI8036604.1"/>
    </source>
</evidence>
<feature type="domain" description="RING-type" evidence="5">
    <location>
        <begin position="61"/>
        <end position="104"/>
    </location>
</feature>
<organism evidence="6 7">
    <name type="scientific">Geodia barretti</name>
    <name type="common">Barrett's horny sponge</name>
    <dbReference type="NCBI Taxonomy" id="519541"/>
    <lineage>
        <taxon>Eukaryota</taxon>
        <taxon>Metazoa</taxon>
        <taxon>Porifera</taxon>
        <taxon>Demospongiae</taxon>
        <taxon>Heteroscleromorpha</taxon>
        <taxon>Tetractinellida</taxon>
        <taxon>Astrophorina</taxon>
        <taxon>Geodiidae</taxon>
        <taxon>Geodia</taxon>
    </lineage>
</organism>
<dbReference type="InterPro" id="IPR001841">
    <property type="entry name" value="Znf_RING"/>
</dbReference>
<gene>
    <name evidence="6" type="ORF">GBAR_LOCUS20501</name>
</gene>
<dbReference type="GO" id="GO:0008270">
    <property type="term" value="F:zinc ion binding"/>
    <property type="evidence" value="ECO:0007669"/>
    <property type="project" value="UniProtKB-KW"/>
</dbReference>
<dbReference type="GO" id="GO:0006513">
    <property type="term" value="P:protein monoubiquitination"/>
    <property type="evidence" value="ECO:0007669"/>
    <property type="project" value="TreeGrafter"/>
</dbReference>
<comment type="caution">
    <text evidence="6">The sequence shown here is derived from an EMBL/GenBank/DDBJ whole genome shotgun (WGS) entry which is preliminary data.</text>
</comment>
<dbReference type="PROSITE" id="PS00518">
    <property type="entry name" value="ZF_RING_1"/>
    <property type="match status" value="1"/>
</dbReference>
<dbReference type="SUPFAM" id="SSF57850">
    <property type="entry name" value="RING/U-box"/>
    <property type="match status" value="1"/>
</dbReference>
<dbReference type="GO" id="GO:0061630">
    <property type="term" value="F:ubiquitin protein ligase activity"/>
    <property type="evidence" value="ECO:0007669"/>
    <property type="project" value="TreeGrafter"/>
</dbReference>
<accession>A0AA35SVY6</accession>
<feature type="non-terminal residue" evidence="6">
    <location>
        <position position="104"/>
    </location>
</feature>
<evidence type="ECO:0000256" key="3">
    <source>
        <dbReference type="ARBA" id="ARBA00022833"/>
    </source>
</evidence>
<evidence type="ECO:0000256" key="2">
    <source>
        <dbReference type="ARBA" id="ARBA00022771"/>
    </source>
</evidence>
<evidence type="ECO:0000313" key="7">
    <source>
        <dbReference type="Proteomes" id="UP001174909"/>
    </source>
</evidence>
<dbReference type="Pfam" id="PF13445">
    <property type="entry name" value="zf-RING_UBOX"/>
    <property type="match status" value="1"/>
</dbReference>
<name>A0AA35SVY6_GEOBA</name>
<dbReference type="PANTHER" id="PTHR25462">
    <property type="entry name" value="BONUS, ISOFORM C-RELATED"/>
    <property type="match status" value="1"/>
</dbReference>
<keyword evidence="3" id="KW-0862">Zinc</keyword>
<dbReference type="InterPro" id="IPR027370">
    <property type="entry name" value="Znf-RING_euk"/>
</dbReference>
<protein>
    <submittedName>
        <fullName evidence="6">Tripartite motif-containing protein 2</fullName>
    </submittedName>
</protein>
<evidence type="ECO:0000256" key="4">
    <source>
        <dbReference type="PROSITE-ProRule" id="PRU00175"/>
    </source>
</evidence>
<dbReference type="PANTHER" id="PTHR25462:SF229">
    <property type="entry name" value="TRANSCRIPTION INTERMEDIARY FACTOR 1-BETA"/>
    <property type="match status" value="1"/>
</dbReference>